<dbReference type="RefSeq" id="WP_109907143.1">
    <property type="nucleotide sequence ID" value="NZ_QGLE01000010.1"/>
</dbReference>
<dbReference type="InterPro" id="IPR021848">
    <property type="entry name" value="HODM_asu-like"/>
</dbReference>
<dbReference type="AlphaFoldDB" id="A0A317E1Z3"/>
<evidence type="ECO:0000313" key="1">
    <source>
        <dbReference type="EMBL" id="PWR20146.1"/>
    </source>
</evidence>
<sequence length="300" mass="32920">MIPYVPFSAGPYRIQMGLSNLDLAEWIQIDDRHDVEMAEKYRLLSGNHAAVFGAQPGTERMGAEVLALLVEHLPRRYPERFAVEGDDEVLVDRIAGLRHDLRDAALHPLDRAGRLVQEDLALMASAGEGEPYRLVGASLCFPSRWALADKLGQPLEGIHGPVPFYKDKLAAPMDRFFPLLKEDRPVVRTNWSLHDDPALFQPAGHGDRPAVPPITAADVGQRLHLRSERQTLRRLPVTQAILFTIRTYQCPVAEVAAEPANAALLADALAAMPPETLAYKGMTHHAATLIAYLKAAAAAA</sequence>
<evidence type="ECO:0000313" key="2">
    <source>
        <dbReference type="Proteomes" id="UP000245461"/>
    </source>
</evidence>
<proteinExistence type="predicted"/>
<dbReference type="OrthoDB" id="5242510at2"/>
<organism evidence="1 2">
    <name type="scientific">Zavarzinia aquatilis</name>
    <dbReference type="NCBI Taxonomy" id="2211142"/>
    <lineage>
        <taxon>Bacteria</taxon>
        <taxon>Pseudomonadati</taxon>
        <taxon>Pseudomonadota</taxon>
        <taxon>Alphaproteobacteria</taxon>
        <taxon>Rhodospirillales</taxon>
        <taxon>Zavarziniaceae</taxon>
        <taxon>Zavarzinia</taxon>
    </lineage>
</organism>
<gene>
    <name evidence="1" type="ORF">DKG74_15780</name>
</gene>
<dbReference type="Pfam" id="PF11927">
    <property type="entry name" value="HODM_asu-like"/>
    <property type="match status" value="1"/>
</dbReference>
<comment type="caution">
    <text evidence="1">The sequence shown here is derived from an EMBL/GenBank/DDBJ whole genome shotgun (WGS) entry which is preliminary data.</text>
</comment>
<accession>A0A317E1Z3</accession>
<reference evidence="1 2" key="1">
    <citation type="submission" date="2018-05" db="EMBL/GenBank/DDBJ databases">
        <title>Zavarzinia sp. HR-AS.</title>
        <authorList>
            <person name="Lee Y."/>
            <person name="Jeon C.O."/>
        </authorList>
    </citation>
    <scope>NUCLEOTIDE SEQUENCE [LARGE SCALE GENOMIC DNA]</scope>
    <source>
        <strain evidence="1 2">HR-AS</strain>
    </source>
</reference>
<keyword evidence="2" id="KW-1185">Reference proteome</keyword>
<protein>
    <submittedName>
        <fullName evidence="1">DUF3445 domain-containing protein</fullName>
    </submittedName>
</protein>
<dbReference type="EMBL" id="QGLE01000010">
    <property type="protein sequence ID" value="PWR20146.1"/>
    <property type="molecule type" value="Genomic_DNA"/>
</dbReference>
<name>A0A317E1Z3_9PROT</name>
<dbReference type="Proteomes" id="UP000245461">
    <property type="component" value="Unassembled WGS sequence"/>
</dbReference>